<dbReference type="CDD" id="cd02136">
    <property type="entry name" value="PnbA_NfnB-like"/>
    <property type="match status" value="1"/>
</dbReference>
<evidence type="ECO:0000256" key="3">
    <source>
        <dbReference type="ARBA" id="ARBA00022630"/>
    </source>
</evidence>
<protein>
    <submittedName>
        <fullName evidence="8">Nitroreductase</fullName>
    </submittedName>
</protein>
<evidence type="ECO:0000259" key="7">
    <source>
        <dbReference type="Pfam" id="PF00881"/>
    </source>
</evidence>
<dbReference type="EMBL" id="VZZK01000053">
    <property type="protein sequence ID" value="KAB1071691.1"/>
    <property type="molecule type" value="Genomic_DNA"/>
</dbReference>
<evidence type="ECO:0000313" key="9">
    <source>
        <dbReference type="Proteomes" id="UP000474159"/>
    </source>
</evidence>
<evidence type="ECO:0000256" key="4">
    <source>
        <dbReference type="ARBA" id="ARBA00022643"/>
    </source>
</evidence>
<dbReference type="Gene3D" id="3.40.109.10">
    <property type="entry name" value="NADH Oxidase"/>
    <property type="match status" value="1"/>
</dbReference>
<proteinExistence type="inferred from homology"/>
<evidence type="ECO:0000256" key="6">
    <source>
        <dbReference type="SAM" id="Phobius"/>
    </source>
</evidence>
<dbReference type="InterPro" id="IPR029479">
    <property type="entry name" value="Nitroreductase"/>
</dbReference>
<comment type="similarity">
    <text evidence="2">Belongs to the nitroreductase family.</text>
</comment>
<keyword evidence="3" id="KW-0285">Flavoprotein</keyword>
<dbReference type="OrthoDB" id="9802510at2"/>
<evidence type="ECO:0000256" key="1">
    <source>
        <dbReference type="ARBA" id="ARBA00001917"/>
    </source>
</evidence>
<keyword evidence="6" id="KW-1133">Transmembrane helix</keyword>
<keyword evidence="6" id="KW-0472">Membrane</keyword>
<comment type="cofactor">
    <cofactor evidence="1">
        <name>FMN</name>
        <dbReference type="ChEBI" id="CHEBI:58210"/>
    </cofactor>
</comment>
<feature type="transmembrane region" description="Helical" evidence="6">
    <location>
        <begin position="147"/>
        <end position="168"/>
    </location>
</feature>
<keyword evidence="6" id="KW-0812">Transmembrane</keyword>
<keyword evidence="9" id="KW-1185">Reference proteome</keyword>
<dbReference type="Pfam" id="PF00881">
    <property type="entry name" value="Nitroreductase"/>
    <property type="match status" value="1"/>
</dbReference>
<evidence type="ECO:0000313" key="8">
    <source>
        <dbReference type="EMBL" id="KAB1071691.1"/>
    </source>
</evidence>
<gene>
    <name evidence="8" type="ORF">F6X53_28845</name>
</gene>
<keyword evidence="4" id="KW-0288">FMN</keyword>
<dbReference type="PANTHER" id="PTHR43673:SF2">
    <property type="entry name" value="NITROREDUCTASE"/>
    <property type="match status" value="1"/>
</dbReference>
<name>A0A6L3SQI1_9HYPH</name>
<evidence type="ECO:0000256" key="5">
    <source>
        <dbReference type="ARBA" id="ARBA00023002"/>
    </source>
</evidence>
<dbReference type="PANTHER" id="PTHR43673">
    <property type="entry name" value="NAD(P)H NITROREDUCTASE YDGI-RELATED"/>
    <property type="match status" value="1"/>
</dbReference>
<dbReference type="GO" id="GO:0016491">
    <property type="term" value="F:oxidoreductase activity"/>
    <property type="evidence" value="ECO:0007669"/>
    <property type="project" value="UniProtKB-KW"/>
</dbReference>
<organism evidence="8 9">
    <name type="scientific">Methylobacterium soli</name>
    <dbReference type="NCBI Taxonomy" id="553447"/>
    <lineage>
        <taxon>Bacteria</taxon>
        <taxon>Pseudomonadati</taxon>
        <taxon>Pseudomonadota</taxon>
        <taxon>Alphaproteobacteria</taxon>
        <taxon>Hyphomicrobiales</taxon>
        <taxon>Methylobacteriaceae</taxon>
        <taxon>Methylobacterium</taxon>
    </lineage>
</organism>
<dbReference type="Proteomes" id="UP000474159">
    <property type="component" value="Unassembled WGS sequence"/>
</dbReference>
<accession>A0A6L3SQI1</accession>
<dbReference type="SUPFAM" id="SSF55469">
    <property type="entry name" value="FMN-dependent nitroreductase-like"/>
    <property type="match status" value="1"/>
</dbReference>
<reference evidence="8 9" key="1">
    <citation type="submission" date="2019-09" db="EMBL/GenBank/DDBJ databases">
        <title>YIM 48816 draft genome.</title>
        <authorList>
            <person name="Jiang L."/>
        </authorList>
    </citation>
    <scope>NUCLEOTIDE SEQUENCE [LARGE SCALE GENOMIC DNA]</scope>
    <source>
        <strain evidence="8 9">YIM 48816</strain>
    </source>
</reference>
<comment type="caution">
    <text evidence="8">The sequence shown here is derived from an EMBL/GenBank/DDBJ whole genome shotgun (WGS) entry which is preliminary data.</text>
</comment>
<keyword evidence="5" id="KW-0560">Oxidoreductase</keyword>
<dbReference type="InterPro" id="IPR000415">
    <property type="entry name" value="Nitroreductase-like"/>
</dbReference>
<dbReference type="AlphaFoldDB" id="A0A6L3SQI1"/>
<dbReference type="RefSeq" id="WP_151004852.1">
    <property type="nucleotide sequence ID" value="NZ_BPQY01000186.1"/>
</dbReference>
<feature type="domain" description="Nitroreductase" evidence="7">
    <location>
        <begin position="34"/>
        <end position="221"/>
    </location>
</feature>
<evidence type="ECO:0000256" key="2">
    <source>
        <dbReference type="ARBA" id="ARBA00007118"/>
    </source>
</evidence>
<sequence length="246" mass="27252">MTAKIAQRELDLPGVVEDAGPGPTADAAVIDAVVNRRSVRRFRPTPIPSDVVTEILAAASRSPSGTNFQPWHVHAVTGATRERLSRTVLAAAEAGERSEEYAYSPSPVPEPYLSRKRQVGFDLYELYGIERGDFEGRKRAMMRNFEFFGAPVGLFFTMEACLLHGSWLDCGMFMQNVMIVARAYGLETCPQQAWCEFGRVVHEQLGIPDTHVLLSGMALGYADPEAPENTLVSRREPVESFTTFHD</sequence>